<dbReference type="Gene3D" id="2.160.10.10">
    <property type="entry name" value="Hexapeptide repeat proteins"/>
    <property type="match status" value="1"/>
</dbReference>
<dbReference type="InterPro" id="IPR024688">
    <property type="entry name" value="Mac_dom"/>
</dbReference>
<dbReference type="CDD" id="cd03357">
    <property type="entry name" value="LbH_MAT_GAT"/>
    <property type="match status" value="1"/>
</dbReference>
<dbReference type="GO" id="GO:0016407">
    <property type="term" value="F:acetyltransferase activity"/>
    <property type="evidence" value="ECO:0007669"/>
    <property type="project" value="InterPro"/>
</dbReference>
<gene>
    <name evidence="7" type="ORF">SAMN05421773_107271</name>
</gene>
<organism evidence="7 8">
    <name type="scientific">Streptomyces aidingensis</name>
    <dbReference type="NCBI Taxonomy" id="910347"/>
    <lineage>
        <taxon>Bacteria</taxon>
        <taxon>Bacillati</taxon>
        <taxon>Actinomycetota</taxon>
        <taxon>Actinomycetes</taxon>
        <taxon>Kitasatosporales</taxon>
        <taxon>Streptomycetaceae</taxon>
        <taxon>Streptomyces</taxon>
    </lineage>
</organism>
<keyword evidence="2 7" id="KW-0808">Transferase</keyword>
<evidence type="ECO:0000256" key="5">
    <source>
        <dbReference type="SAM" id="MobiDB-lite"/>
    </source>
</evidence>
<proteinExistence type="inferred from homology"/>
<dbReference type="PANTHER" id="PTHR23416:SF23">
    <property type="entry name" value="ACETYLTRANSFERASE C18B11.09C-RELATED"/>
    <property type="match status" value="1"/>
</dbReference>
<keyword evidence="4" id="KW-0012">Acyltransferase</keyword>
<feature type="region of interest" description="Disordered" evidence="5">
    <location>
        <begin position="205"/>
        <end position="229"/>
    </location>
</feature>
<dbReference type="SUPFAM" id="SSF51161">
    <property type="entry name" value="Trimeric LpxA-like enzymes"/>
    <property type="match status" value="1"/>
</dbReference>
<sequence length="229" mass="24779">MGEAVTRREPGRADERMAAHLAADEDLQRLLAGDWIRYRTSPALQELSWDAHATCAKINHIFYDDPAEARRLFRALVPGAGEDIDFRPPISIDYGMRLVIGDRTFINADFLVIGGGQVTIGADCLIGPRCGIYTPNHAQDIARRLDGWELPEPVTIGDNVWLGGSVTLTPGVTIGDHSIVGAGSVVTRDIPAGVVAVGNPCRPLRTIETQPPDPEAARPCRPRTTGRAE</sequence>
<protein>
    <submittedName>
        <fullName evidence="7">Maltose O-acetyltransferase</fullName>
    </submittedName>
</protein>
<dbReference type="InterPro" id="IPR051159">
    <property type="entry name" value="Hexapeptide_acetyltransf"/>
</dbReference>
<evidence type="ECO:0000256" key="2">
    <source>
        <dbReference type="ARBA" id="ARBA00022679"/>
    </source>
</evidence>
<keyword evidence="8" id="KW-1185">Reference proteome</keyword>
<dbReference type="GO" id="GO:0008374">
    <property type="term" value="F:O-acyltransferase activity"/>
    <property type="evidence" value="ECO:0007669"/>
    <property type="project" value="TreeGrafter"/>
</dbReference>
<feature type="domain" description="Maltose/galactoside acetyltransferase" evidence="6">
    <location>
        <begin position="27"/>
        <end position="82"/>
    </location>
</feature>
<dbReference type="InterPro" id="IPR018357">
    <property type="entry name" value="Hexapep_transf_CS"/>
</dbReference>
<dbReference type="Pfam" id="PF14602">
    <property type="entry name" value="Hexapep_2"/>
    <property type="match status" value="1"/>
</dbReference>
<reference evidence="7 8" key="1">
    <citation type="submission" date="2016-10" db="EMBL/GenBank/DDBJ databases">
        <authorList>
            <person name="de Groot N.N."/>
        </authorList>
    </citation>
    <scope>NUCLEOTIDE SEQUENCE [LARGE SCALE GENOMIC DNA]</scope>
    <source>
        <strain evidence="7 8">CGMCC 4.5739</strain>
    </source>
</reference>
<dbReference type="GO" id="GO:0005829">
    <property type="term" value="C:cytosol"/>
    <property type="evidence" value="ECO:0007669"/>
    <property type="project" value="TreeGrafter"/>
</dbReference>
<dbReference type="PROSITE" id="PS00101">
    <property type="entry name" value="HEXAPEP_TRANSFERASES"/>
    <property type="match status" value="1"/>
</dbReference>
<dbReference type="STRING" id="910347.SAMN05421773_107271"/>
<comment type="similarity">
    <text evidence="1">Belongs to the transferase hexapeptide repeat family.</text>
</comment>
<name>A0A1I1NDY7_9ACTN</name>
<evidence type="ECO:0000313" key="7">
    <source>
        <dbReference type="EMBL" id="SFC93678.1"/>
    </source>
</evidence>
<dbReference type="AlphaFoldDB" id="A0A1I1NDY7"/>
<evidence type="ECO:0000259" key="6">
    <source>
        <dbReference type="SMART" id="SM01266"/>
    </source>
</evidence>
<dbReference type="InterPro" id="IPR011004">
    <property type="entry name" value="Trimer_LpxA-like_sf"/>
</dbReference>
<accession>A0A1I1NDY7</accession>
<dbReference type="FunFam" id="2.160.10.10:FF:000025">
    <property type="entry name" value="Hexapeptide-repeat containing-acetyltransferase"/>
    <property type="match status" value="1"/>
</dbReference>
<evidence type="ECO:0000256" key="3">
    <source>
        <dbReference type="ARBA" id="ARBA00022737"/>
    </source>
</evidence>
<dbReference type="PANTHER" id="PTHR23416">
    <property type="entry name" value="SIALIC ACID SYNTHASE-RELATED"/>
    <property type="match status" value="1"/>
</dbReference>
<evidence type="ECO:0000256" key="4">
    <source>
        <dbReference type="ARBA" id="ARBA00023315"/>
    </source>
</evidence>
<keyword evidence="3" id="KW-0677">Repeat</keyword>
<evidence type="ECO:0000313" key="8">
    <source>
        <dbReference type="Proteomes" id="UP000199207"/>
    </source>
</evidence>
<dbReference type="InterPro" id="IPR001451">
    <property type="entry name" value="Hexapep"/>
</dbReference>
<dbReference type="Pfam" id="PF00132">
    <property type="entry name" value="Hexapep"/>
    <property type="match status" value="1"/>
</dbReference>
<dbReference type="SMART" id="SM01266">
    <property type="entry name" value="Mac"/>
    <property type="match status" value="1"/>
</dbReference>
<dbReference type="Proteomes" id="UP000199207">
    <property type="component" value="Unassembled WGS sequence"/>
</dbReference>
<dbReference type="EMBL" id="FOLM01000007">
    <property type="protein sequence ID" value="SFC93678.1"/>
    <property type="molecule type" value="Genomic_DNA"/>
</dbReference>
<evidence type="ECO:0000256" key="1">
    <source>
        <dbReference type="ARBA" id="ARBA00007274"/>
    </source>
</evidence>